<keyword evidence="11" id="KW-1185">Reference proteome</keyword>
<dbReference type="Pfam" id="PF00108">
    <property type="entry name" value="Thiolase_N"/>
    <property type="match status" value="1"/>
</dbReference>
<dbReference type="Proteomes" id="UP000244913">
    <property type="component" value="Unassembled WGS sequence"/>
</dbReference>
<comment type="pathway">
    <text evidence="5">Metabolic intermediate biosynthesis; (R)-mevalonate biosynthesis; (R)-mevalonate from acetyl-CoA: step 1/3.</text>
</comment>
<dbReference type="SUPFAM" id="SSF53901">
    <property type="entry name" value="Thiolase-like"/>
    <property type="match status" value="2"/>
</dbReference>
<dbReference type="PANTHER" id="PTHR18919">
    <property type="entry name" value="ACETYL-COA C-ACYLTRANSFERASE"/>
    <property type="match status" value="1"/>
</dbReference>
<evidence type="ECO:0000256" key="3">
    <source>
        <dbReference type="ARBA" id="ARBA00022752"/>
    </source>
</evidence>
<dbReference type="NCBIfam" id="TIGR01930">
    <property type="entry name" value="AcCoA-C-Actrans"/>
    <property type="match status" value="1"/>
</dbReference>
<dbReference type="AlphaFoldDB" id="A0A2T9JDF6"/>
<feature type="active site" description="Proton acceptor" evidence="6">
    <location>
        <position position="352"/>
    </location>
</feature>
<sequence length="396" mass="40327">MSNRADPVVIVSFARTPMGGFQGALGGVKATELGATAVRAALERAGLAGDKVDQIIMGCVLPAGLGQAPARQAALGAGLPKSVEATTVNKMCGSGMQAAIMAHDALLAGSADVIVAGGMESMTLAPYLMAKHRGGARIGHDQIWDSMYLDGLEDAYSPGKLMGAFAEDTAADYQFTREAMDDYATKGLAKAKAAVEGGAFAAEIAPVTVTTRKGAEIIDKDEQPLKADPAKIPTLRPAFSRDGAITAANSSSISDGAAALVMTRKSVAQALGLPVVATVVSHAAHAHEPGLFTTAPVPAMRKALDRAGWSVADVDLFEVNEAFAVVAMIARKELGIPDDKLNVNGGACALGHPIGASGARILCTLISALQARKAKRGLASLCIGGGEATAMAIELA</sequence>
<dbReference type="Gene3D" id="3.40.47.10">
    <property type="match status" value="1"/>
</dbReference>
<keyword evidence="2 7" id="KW-0808">Transferase</keyword>
<dbReference type="GO" id="GO:0003985">
    <property type="term" value="F:acetyl-CoA C-acetyltransferase activity"/>
    <property type="evidence" value="ECO:0007669"/>
    <property type="project" value="UniProtKB-EC"/>
</dbReference>
<dbReference type="InterPro" id="IPR002155">
    <property type="entry name" value="Thiolase"/>
</dbReference>
<evidence type="ECO:0000256" key="4">
    <source>
        <dbReference type="ARBA" id="ARBA00023315"/>
    </source>
</evidence>
<evidence type="ECO:0000256" key="1">
    <source>
        <dbReference type="ARBA" id="ARBA00010982"/>
    </source>
</evidence>
<keyword evidence="4 7" id="KW-0012">Acyltransferase</keyword>
<dbReference type="PIRSF" id="PIRSF000429">
    <property type="entry name" value="Ac-CoA_Ac_transf"/>
    <property type="match status" value="1"/>
</dbReference>
<dbReference type="InterPro" id="IPR020616">
    <property type="entry name" value="Thiolase_N"/>
</dbReference>
<comment type="similarity">
    <text evidence="1 7">Belongs to the thiolase-like superfamily. Thiolase family.</text>
</comment>
<dbReference type="PROSITE" id="PS00099">
    <property type="entry name" value="THIOLASE_3"/>
    <property type="match status" value="1"/>
</dbReference>
<dbReference type="GO" id="GO:0044281">
    <property type="term" value="P:small molecule metabolic process"/>
    <property type="evidence" value="ECO:0007669"/>
    <property type="project" value="UniProtKB-ARBA"/>
</dbReference>
<dbReference type="InterPro" id="IPR020617">
    <property type="entry name" value="Thiolase_C"/>
</dbReference>
<proteinExistence type="inferred from homology"/>
<protein>
    <submittedName>
        <fullName evidence="10">Acetyl-CoA C-acetyltransferase</fullName>
        <ecNumber evidence="10">2.3.1.9</ecNumber>
    </submittedName>
</protein>
<reference evidence="10 11" key="1">
    <citation type="submission" date="2018-04" db="EMBL/GenBank/DDBJ databases">
        <title>The genome sequence of Caulobacter sp. 736.</title>
        <authorList>
            <person name="Gao J."/>
            <person name="Sun J."/>
        </authorList>
    </citation>
    <scope>NUCLEOTIDE SEQUENCE [LARGE SCALE GENOMIC DNA]</scope>
    <source>
        <strain evidence="10 11">736</strain>
    </source>
</reference>
<feature type="domain" description="Thiolase N-terminal" evidence="8">
    <location>
        <begin position="8"/>
        <end position="265"/>
    </location>
</feature>
<evidence type="ECO:0000259" key="8">
    <source>
        <dbReference type="Pfam" id="PF00108"/>
    </source>
</evidence>
<evidence type="ECO:0000313" key="10">
    <source>
        <dbReference type="EMBL" id="PVM80944.1"/>
    </source>
</evidence>
<dbReference type="GO" id="GO:0042619">
    <property type="term" value="P:poly-hydroxybutyrate biosynthetic process"/>
    <property type="evidence" value="ECO:0007669"/>
    <property type="project" value="UniProtKB-KW"/>
</dbReference>
<dbReference type="RefSeq" id="WP_116568004.1">
    <property type="nucleotide sequence ID" value="NZ_QDKP01000040.1"/>
</dbReference>
<dbReference type="EC" id="2.3.1.9" evidence="10"/>
<gene>
    <name evidence="10" type="ORF">DDF65_13510</name>
</gene>
<feature type="active site" description="Acyl-thioester intermediate" evidence="6">
    <location>
        <position position="92"/>
    </location>
</feature>
<evidence type="ECO:0000256" key="6">
    <source>
        <dbReference type="PIRSR" id="PIRSR000429-1"/>
    </source>
</evidence>
<dbReference type="FunFam" id="3.40.47.10:FF:000010">
    <property type="entry name" value="Acetyl-CoA acetyltransferase (Thiolase)"/>
    <property type="match status" value="1"/>
</dbReference>
<dbReference type="Pfam" id="PF02803">
    <property type="entry name" value="Thiolase_C"/>
    <property type="match status" value="1"/>
</dbReference>
<dbReference type="CDD" id="cd00751">
    <property type="entry name" value="thiolase"/>
    <property type="match status" value="1"/>
</dbReference>
<evidence type="ECO:0000313" key="11">
    <source>
        <dbReference type="Proteomes" id="UP000244913"/>
    </source>
</evidence>
<organism evidence="10 11">
    <name type="scientific">Caulobacter radicis</name>
    <dbReference type="NCBI Taxonomy" id="2172650"/>
    <lineage>
        <taxon>Bacteria</taxon>
        <taxon>Pseudomonadati</taxon>
        <taxon>Pseudomonadota</taxon>
        <taxon>Alphaproteobacteria</taxon>
        <taxon>Caulobacterales</taxon>
        <taxon>Caulobacteraceae</taxon>
        <taxon>Caulobacter</taxon>
    </lineage>
</organism>
<feature type="domain" description="Thiolase C-terminal" evidence="9">
    <location>
        <begin position="274"/>
        <end position="394"/>
    </location>
</feature>
<comment type="caution">
    <text evidence="10">The sequence shown here is derived from an EMBL/GenBank/DDBJ whole genome shotgun (WGS) entry which is preliminary data.</text>
</comment>
<dbReference type="InterPro" id="IPR020610">
    <property type="entry name" value="Thiolase_AS"/>
</dbReference>
<dbReference type="PANTHER" id="PTHR18919:SF138">
    <property type="entry name" value="ACETYL-COA C-ACETYLTRANSFERASE"/>
    <property type="match status" value="1"/>
</dbReference>
<evidence type="ECO:0000259" key="9">
    <source>
        <dbReference type="Pfam" id="PF02803"/>
    </source>
</evidence>
<dbReference type="InterPro" id="IPR016039">
    <property type="entry name" value="Thiolase-like"/>
</dbReference>
<dbReference type="EMBL" id="QDKP01000040">
    <property type="protein sequence ID" value="PVM80944.1"/>
    <property type="molecule type" value="Genomic_DNA"/>
</dbReference>
<keyword evidence="3" id="KW-0583">PHB biosynthesis</keyword>
<evidence type="ECO:0000256" key="2">
    <source>
        <dbReference type="ARBA" id="ARBA00022679"/>
    </source>
</evidence>
<evidence type="ECO:0000256" key="7">
    <source>
        <dbReference type="RuleBase" id="RU003557"/>
    </source>
</evidence>
<feature type="active site" description="Proton acceptor" evidence="6">
    <location>
        <position position="382"/>
    </location>
</feature>
<accession>A0A2T9JDF6</accession>
<evidence type="ECO:0000256" key="5">
    <source>
        <dbReference type="ARBA" id="ARBA00037924"/>
    </source>
</evidence>
<name>A0A2T9JDF6_9CAUL</name>